<dbReference type="OMA" id="HEIKSMA"/>
<dbReference type="Gene3D" id="1.50.10.10">
    <property type="match status" value="1"/>
</dbReference>
<dbReference type="PANTHER" id="PTHR12736:SF7">
    <property type="entry name" value="LANC-LIKE PROTEIN 3"/>
    <property type="match status" value="1"/>
</dbReference>
<dbReference type="AlphaFoldDB" id="M2N8K6"/>
<keyword evidence="3" id="KW-1185">Reference proteome</keyword>
<name>M2N8K6_BAUPA</name>
<dbReference type="RefSeq" id="XP_007677542.1">
    <property type="nucleotide sequence ID" value="XM_007679352.1"/>
</dbReference>
<dbReference type="InterPro" id="IPR012341">
    <property type="entry name" value="6hp_glycosidase-like_sf"/>
</dbReference>
<dbReference type="GO" id="GO:0005886">
    <property type="term" value="C:plasma membrane"/>
    <property type="evidence" value="ECO:0007669"/>
    <property type="project" value="TreeGrafter"/>
</dbReference>
<evidence type="ECO:0008006" key="4">
    <source>
        <dbReference type="Google" id="ProtNLM"/>
    </source>
</evidence>
<keyword evidence="1" id="KW-0479">Metal-binding</keyword>
<dbReference type="eggNOG" id="KOG2787">
    <property type="taxonomic scope" value="Eukaryota"/>
</dbReference>
<dbReference type="Proteomes" id="UP000011761">
    <property type="component" value="Unassembled WGS sequence"/>
</dbReference>
<reference evidence="2 3" key="1">
    <citation type="journal article" date="2012" name="PLoS Pathog.">
        <title>Diverse lifestyles and strategies of plant pathogenesis encoded in the genomes of eighteen Dothideomycetes fungi.</title>
        <authorList>
            <person name="Ohm R.A."/>
            <person name="Feau N."/>
            <person name="Henrissat B."/>
            <person name="Schoch C.L."/>
            <person name="Horwitz B.A."/>
            <person name="Barry K.W."/>
            <person name="Condon B.J."/>
            <person name="Copeland A.C."/>
            <person name="Dhillon B."/>
            <person name="Glaser F."/>
            <person name="Hesse C.N."/>
            <person name="Kosti I."/>
            <person name="LaButti K."/>
            <person name="Lindquist E.A."/>
            <person name="Lucas S."/>
            <person name="Salamov A.A."/>
            <person name="Bradshaw R.E."/>
            <person name="Ciuffetti L."/>
            <person name="Hamelin R.C."/>
            <person name="Kema G.H.J."/>
            <person name="Lawrence C."/>
            <person name="Scott J.A."/>
            <person name="Spatafora J.W."/>
            <person name="Turgeon B.G."/>
            <person name="de Wit P.J.G.M."/>
            <person name="Zhong S."/>
            <person name="Goodwin S.B."/>
            <person name="Grigoriev I.V."/>
        </authorList>
    </citation>
    <scope>NUCLEOTIDE SEQUENCE [LARGE SCALE GENOMIC DNA]</scope>
    <source>
        <strain evidence="2 3">UAMH 10762</strain>
    </source>
</reference>
<proteinExistence type="predicted"/>
<dbReference type="KEGG" id="bcom:BAUCODRAFT_72142"/>
<dbReference type="GO" id="GO:0046872">
    <property type="term" value="F:metal ion binding"/>
    <property type="evidence" value="ECO:0007669"/>
    <property type="project" value="UniProtKB-KW"/>
</dbReference>
<dbReference type="PRINTS" id="PR01950">
    <property type="entry name" value="LANCSUPER"/>
</dbReference>
<dbReference type="OrthoDB" id="10257263at2759"/>
<dbReference type="CDD" id="cd04794">
    <property type="entry name" value="euk_LANCL"/>
    <property type="match status" value="1"/>
</dbReference>
<dbReference type="SUPFAM" id="SSF158745">
    <property type="entry name" value="LanC-like"/>
    <property type="match status" value="1"/>
</dbReference>
<feature type="binding site" evidence="1">
    <location>
        <position position="301"/>
    </location>
    <ligand>
        <name>Zn(2+)</name>
        <dbReference type="ChEBI" id="CHEBI:29105"/>
    </ligand>
</feature>
<dbReference type="Pfam" id="PF05147">
    <property type="entry name" value="LANC_like"/>
    <property type="match status" value="1"/>
</dbReference>
<evidence type="ECO:0000313" key="2">
    <source>
        <dbReference type="EMBL" id="EMC95165.1"/>
    </source>
</evidence>
<evidence type="ECO:0000256" key="1">
    <source>
        <dbReference type="PIRSR" id="PIRSR607822-1"/>
    </source>
</evidence>
<dbReference type="HOGENOM" id="CLU_040560_0_0_1"/>
<feature type="binding site" evidence="1">
    <location>
        <position position="252"/>
    </location>
    <ligand>
        <name>Zn(2+)</name>
        <dbReference type="ChEBI" id="CHEBI:29105"/>
    </ligand>
</feature>
<organism evidence="2 3">
    <name type="scientific">Baudoinia panamericana (strain UAMH 10762)</name>
    <name type="common">Angels' share fungus</name>
    <name type="synonym">Baudoinia compniacensis (strain UAMH 10762)</name>
    <dbReference type="NCBI Taxonomy" id="717646"/>
    <lineage>
        <taxon>Eukaryota</taxon>
        <taxon>Fungi</taxon>
        <taxon>Dikarya</taxon>
        <taxon>Ascomycota</taxon>
        <taxon>Pezizomycotina</taxon>
        <taxon>Dothideomycetes</taxon>
        <taxon>Dothideomycetidae</taxon>
        <taxon>Mycosphaerellales</taxon>
        <taxon>Teratosphaeriaceae</taxon>
        <taxon>Baudoinia</taxon>
    </lineage>
</organism>
<accession>M2N8K6</accession>
<dbReference type="SMART" id="SM01260">
    <property type="entry name" value="LANC_like"/>
    <property type="match status" value="1"/>
</dbReference>
<dbReference type="GeneID" id="19116716"/>
<sequence>MPPRYFKNDAPLARRASDPRRQLEASLTRLVTEHPPAKVRPGGGLFKGPVSVAYTFLVLQQLYPDLVISEHQLGVWSALYLKHAQDNIQSYPGPSVGKCGIMDDIMSLLAIGAASSKDAEMATSLCDYSAEVLDPESENEFLYGRAGYLYLLRLVKASFIDDPKTTQLITDTQEDVVDAILDSPRPWKWHGKVYIGAVHGAVGIITQIVLTNPKKYAAKLEAELAVLLTYQYDSGNFPSSVPPERDRLVQVCHGAPGVVVSLNSIKEYFPSLREKIAKAITKGRECILERGLLTKEPCLCHGISGNALALEDKEFEHFLTYTTGHEMKSMEQDGLLEPSSAPESLFGGEAGRAWTWAVADKGLDKRILGYNDL</sequence>
<feature type="binding site" evidence="1">
    <location>
        <position position="300"/>
    </location>
    <ligand>
        <name>Zn(2+)</name>
        <dbReference type="ChEBI" id="CHEBI:29105"/>
    </ligand>
</feature>
<dbReference type="GO" id="GO:0005975">
    <property type="term" value="P:carbohydrate metabolic process"/>
    <property type="evidence" value="ECO:0007669"/>
    <property type="project" value="InterPro"/>
</dbReference>
<dbReference type="EMBL" id="KB445557">
    <property type="protein sequence ID" value="EMC95165.1"/>
    <property type="molecule type" value="Genomic_DNA"/>
</dbReference>
<keyword evidence="1" id="KW-0862">Zinc</keyword>
<protein>
    <recommendedName>
        <fullName evidence="4">Lanthionine synthetase C-like protein</fullName>
    </recommendedName>
</protein>
<gene>
    <name evidence="2" type="ORF">BAUCODRAFT_72142</name>
</gene>
<dbReference type="PANTHER" id="PTHR12736">
    <property type="entry name" value="LANC-LIKE PROTEIN"/>
    <property type="match status" value="1"/>
</dbReference>
<evidence type="ECO:0000313" key="3">
    <source>
        <dbReference type="Proteomes" id="UP000011761"/>
    </source>
</evidence>
<dbReference type="GO" id="GO:0031179">
    <property type="term" value="P:peptide modification"/>
    <property type="evidence" value="ECO:0007669"/>
    <property type="project" value="InterPro"/>
</dbReference>
<dbReference type="InterPro" id="IPR007822">
    <property type="entry name" value="LANC-like"/>
</dbReference>